<dbReference type="InterPro" id="IPR002686">
    <property type="entry name" value="Transposase_17"/>
</dbReference>
<dbReference type="SMART" id="SM01321">
    <property type="entry name" value="Y1_Tnp"/>
    <property type="match status" value="1"/>
</dbReference>
<keyword evidence="3" id="KW-1185">Reference proteome</keyword>
<evidence type="ECO:0000313" key="3">
    <source>
        <dbReference type="Proteomes" id="UP000514509"/>
    </source>
</evidence>
<dbReference type="GO" id="GO:0004803">
    <property type="term" value="F:transposase activity"/>
    <property type="evidence" value="ECO:0007669"/>
    <property type="project" value="InterPro"/>
</dbReference>
<dbReference type="GO" id="GO:0043565">
    <property type="term" value="F:sequence-specific DNA binding"/>
    <property type="evidence" value="ECO:0007669"/>
    <property type="project" value="TreeGrafter"/>
</dbReference>
<dbReference type="InterPro" id="IPR052715">
    <property type="entry name" value="RAYT_transposase"/>
</dbReference>
<dbReference type="Proteomes" id="UP000514509">
    <property type="component" value="Chromosome"/>
</dbReference>
<dbReference type="PANTHER" id="PTHR36966">
    <property type="entry name" value="REP-ASSOCIATED TYROSINE TRANSPOSASE"/>
    <property type="match status" value="1"/>
</dbReference>
<dbReference type="NCBIfam" id="NF047646">
    <property type="entry name" value="REP_Tyr_transpos"/>
    <property type="match status" value="1"/>
</dbReference>
<evidence type="ECO:0000313" key="2">
    <source>
        <dbReference type="EMBL" id="QMU30827.1"/>
    </source>
</evidence>
<dbReference type="InterPro" id="IPR036515">
    <property type="entry name" value="Transposase_17_sf"/>
</dbReference>
<organism evidence="2 3">
    <name type="scientific">Adhaeribacter radiodurans</name>
    <dbReference type="NCBI Taxonomy" id="2745197"/>
    <lineage>
        <taxon>Bacteria</taxon>
        <taxon>Pseudomonadati</taxon>
        <taxon>Bacteroidota</taxon>
        <taxon>Cytophagia</taxon>
        <taxon>Cytophagales</taxon>
        <taxon>Hymenobacteraceae</taxon>
        <taxon>Adhaeribacter</taxon>
    </lineage>
</organism>
<dbReference type="EMBL" id="CP055153">
    <property type="protein sequence ID" value="QMU30827.1"/>
    <property type="molecule type" value="Genomic_DNA"/>
</dbReference>
<protein>
    <submittedName>
        <fullName evidence="2">Transposase</fullName>
    </submittedName>
</protein>
<name>A0A7L7LDJ9_9BACT</name>
<feature type="domain" description="Transposase IS200-like" evidence="1">
    <location>
        <begin position="8"/>
        <end position="147"/>
    </location>
</feature>
<dbReference type="RefSeq" id="WP_182413269.1">
    <property type="nucleotide sequence ID" value="NZ_CP055153.1"/>
</dbReference>
<reference evidence="2 3" key="2">
    <citation type="submission" date="2020-08" db="EMBL/GenBank/DDBJ databases">
        <title>Adhaeribacter dokdonensis sp. nov., isolated from the rhizosphere of Elymus tsukushiensis, a plant native to the Dokdo Islands, Republic of Korea.</title>
        <authorList>
            <person name="Ghim S.Y."/>
        </authorList>
    </citation>
    <scope>NUCLEOTIDE SEQUENCE [LARGE SCALE GENOMIC DNA]</scope>
    <source>
        <strain evidence="2 3">KUDC8001</strain>
    </source>
</reference>
<dbReference type="GO" id="GO:0006313">
    <property type="term" value="P:DNA transposition"/>
    <property type="evidence" value="ECO:0007669"/>
    <property type="project" value="InterPro"/>
</dbReference>
<evidence type="ECO:0000259" key="1">
    <source>
        <dbReference type="SMART" id="SM01321"/>
    </source>
</evidence>
<dbReference type="Gene3D" id="3.30.70.1290">
    <property type="entry name" value="Transposase IS200-like"/>
    <property type="match status" value="1"/>
</dbReference>
<dbReference type="Pfam" id="PF01797">
    <property type="entry name" value="Y1_Tnp"/>
    <property type="match status" value="1"/>
</dbReference>
<reference evidence="2 3" key="1">
    <citation type="submission" date="2020-06" db="EMBL/GenBank/DDBJ databases">
        <authorList>
            <person name="Hwang Y.J."/>
        </authorList>
    </citation>
    <scope>NUCLEOTIDE SEQUENCE [LARGE SCALE GENOMIC DNA]</scope>
    <source>
        <strain evidence="2 3">KUDC8001</strain>
    </source>
</reference>
<accession>A0A7L7LDJ9</accession>
<proteinExistence type="predicted"/>
<dbReference type="AlphaFoldDB" id="A0A7L7LDJ9"/>
<sequence length="176" mass="20419">MSRAYKTYEGGLFFVTLTVVGWIDVFTRSEYCDTLVQNLKYCQEKKGLQLYAYCIMSSHVHLIAAAETGTLSDILQDFKSYTAKQLLQQIQDNPQESRKDWLLFLFRHFARKNNHNIEFQFWQHHNHPIDLVNNKLVEQKVNYIHQNPVIAGLVNEPQAFTFSSANPLSPLTVLPV</sequence>
<dbReference type="KEGG" id="add:HUW48_23585"/>
<dbReference type="PANTHER" id="PTHR36966:SF1">
    <property type="entry name" value="REP-ASSOCIATED TYROSINE TRANSPOSASE"/>
    <property type="match status" value="1"/>
</dbReference>
<gene>
    <name evidence="2" type="ORF">HUW48_23585</name>
</gene>
<dbReference type="SUPFAM" id="SSF143422">
    <property type="entry name" value="Transposase IS200-like"/>
    <property type="match status" value="1"/>
</dbReference>